<keyword evidence="2" id="KW-1185">Reference proteome</keyword>
<evidence type="ECO:0000313" key="1">
    <source>
        <dbReference type="EMBL" id="KAF0713826.1"/>
    </source>
</evidence>
<protein>
    <submittedName>
        <fullName evidence="1">Uncharacterized protein</fullName>
    </submittedName>
</protein>
<evidence type="ECO:0000313" key="2">
    <source>
        <dbReference type="Proteomes" id="UP000478052"/>
    </source>
</evidence>
<gene>
    <name evidence="1" type="ORF">FWK35_00028935</name>
</gene>
<dbReference type="EMBL" id="VUJU01010557">
    <property type="protein sequence ID" value="KAF0713826.1"/>
    <property type="molecule type" value="Genomic_DNA"/>
</dbReference>
<organism evidence="1 2">
    <name type="scientific">Aphis craccivora</name>
    <name type="common">Cowpea aphid</name>
    <dbReference type="NCBI Taxonomy" id="307492"/>
    <lineage>
        <taxon>Eukaryota</taxon>
        <taxon>Metazoa</taxon>
        <taxon>Ecdysozoa</taxon>
        <taxon>Arthropoda</taxon>
        <taxon>Hexapoda</taxon>
        <taxon>Insecta</taxon>
        <taxon>Pterygota</taxon>
        <taxon>Neoptera</taxon>
        <taxon>Paraneoptera</taxon>
        <taxon>Hemiptera</taxon>
        <taxon>Sternorrhyncha</taxon>
        <taxon>Aphidomorpha</taxon>
        <taxon>Aphidoidea</taxon>
        <taxon>Aphididae</taxon>
        <taxon>Aphidini</taxon>
        <taxon>Aphis</taxon>
        <taxon>Aphis</taxon>
    </lineage>
</organism>
<reference evidence="1 2" key="1">
    <citation type="submission" date="2019-08" db="EMBL/GenBank/DDBJ databases">
        <title>Whole genome of Aphis craccivora.</title>
        <authorList>
            <person name="Voronova N.V."/>
            <person name="Shulinski R.S."/>
            <person name="Bandarenka Y.V."/>
            <person name="Zhorov D.G."/>
            <person name="Warner D."/>
        </authorList>
    </citation>
    <scope>NUCLEOTIDE SEQUENCE [LARGE SCALE GENOMIC DNA]</scope>
    <source>
        <strain evidence="1">180601</strain>
        <tissue evidence="1">Whole Body</tissue>
    </source>
</reference>
<sequence>MTSCQVPFSDVKVVPLQFPFLSVEPAIVVENSFVSLIFIPVITPPSGR</sequence>
<proteinExistence type="predicted"/>
<dbReference type="AlphaFoldDB" id="A0A6G0VY68"/>
<dbReference type="Proteomes" id="UP000478052">
    <property type="component" value="Unassembled WGS sequence"/>
</dbReference>
<accession>A0A6G0VY68</accession>
<name>A0A6G0VY68_APHCR</name>
<comment type="caution">
    <text evidence="1">The sequence shown here is derived from an EMBL/GenBank/DDBJ whole genome shotgun (WGS) entry which is preliminary data.</text>
</comment>